<accession>A0A5R9G4H8</accession>
<feature type="transmembrane region" description="Helical" evidence="8">
    <location>
        <begin position="191"/>
        <end position="210"/>
    </location>
</feature>
<dbReference type="RefSeq" id="WP_138197576.1">
    <property type="nucleotide sequence ID" value="NZ_VCIW01000025.1"/>
</dbReference>
<evidence type="ECO:0000313" key="11">
    <source>
        <dbReference type="Proteomes" id="UP000309676"/>
    </source>
</evidence>
<protein>
    <submittedName>
        <fullName evidence="10">ABC transporter permease</fullName>
    </submittedName>
</protein>
<keyword evidence="6 8" id="KW-1133">Transmembrane helix</keyword>
<keyword evidence="5 8" id="KW-0812">Transmembrane</keyword>
<dbReference type="PANTHER" id="PTHR30294">
    <property type="entry name" value="MEMBRANE COMPONENT OF ABC TRANSPORTER YHHJ-RELATED"/>
    <property type="match status" value="1"/>
</dbReference>
<evidence type="ECO:0000313" key="10">
    <source>
        <dbReference type="EMBL" id="TLS49040.1"/>
    </source>
</evidence>
<keyword evidence="7 8" id="KW-0472">Membrane</keyword>
<reference evidence="10 11" key="1">
    <citation type="submission" date="2019-05" db="EMBL/GenBank/DDBJ databases">
        <authorList>
            <person name="Narsing Rao M.P."/>
            <person name="Li W.J."/>
        </authorList>
    </citation>
    <scope>NUCLEOTIDE SEQUENCE [LARGE SCALE GENOMIC DNA]</scope>
    <source>
        <strain evidence="10 11">SYSU_K30003</strain>
    </source>
</reference>
<sequence>MKDTMRFIRKALLTSFREGKPWIFAVAIPVVGLLLSSVIYGGTGSADATVGIVNRDVGQRLATDAVAYIEALEGVATRELAASEAAEVGALLNEGELAAVLTFPEGFAAGLVGGAPPSADLESSPDSLAAKRVAAFLDAYIGQVASLGLAAQGDEAAFNAWYDEFRSAEFGVTTRTVEDDSASRAMARQSVGYLLFLMLFSAVHQSSAFLREKEHRTYFRILASPASPAAYVVANAAVNFLVLTVQIAVMLFVMGTFFRMDPGVPFWQLFLLLQLFALTAIGASLAIVSIAGSSLKVGAMQNAIFLPTSLIAGCMFPTDAMPEALKRIAEFLPQHWLLETLESLQRGSPLGDLTLNFSILLAFAAALTLVAVYRFGRNDTMRSFY</sequence>
<comment type="caution">
    <text evidence="10">The sequence shown here is derived from an EMBL/GenBank/DDBJ whole genome shotgun (WGS) entry which is preliminary data.</text>
</comment>
<keyword evidence="4" id="KW-1003">Cell membrane</keyword>
<keyword evidence="3" id="KW-0813">Transport</keyword>
<organism evidence="10 11">
    <name type="scientific">Paenibacillus antri</name>
    <dbReference type="NCBI Taxonomy" id="2582848"/>
    <lineage>
        <taxon>Bacteria</taxon>
        <taxon>Bacillati</taxon>
        <taxon>Bacillota</taxon>
        <taxon>Bacilli</taxon>
        <taxon>Bacillales</taxon>
        <taxon>Paenibacillaceae</taxon>
        <taxon>Paenibacillus</taxon>
    </lineage>
</organism>
<dbReference type="GO" id="GO:0005886">
    <property type="term" value="C:plasma membrane"/>
    <property type="evidence" value="ECO:0007669"/>
    <property type="project" value="UniProtKB-SubCell"/>
</dbReference>
<evidence type="ECO:0000256" key="5">
    <source>
        <dbReference type="ARBA" id="ARBA00022692"/>
    </source>
</evidence>
<feature type="transmembrane region" description="Helical" evidence="8">
    <location>
        <begin position="353"/>
        <end position="373"/>
    </location>
</feature>
<evidence type="ECO:0000256" key="8">
    <source>
        <dbReference type="SAM" id="Phobius"/>
    </source>
</evidence>
<keyword evidence="11" id="KW-1185">Reference proteome</keyword>
<evidence type="ECO:0000256" key="4">
    <source>
        <dbReference type="ARBA" id="ARBA00022475"/>
    </source>
</evidence>
<name>A0A5R9G4H8_9BACL</name>
<evidence type="ECO:0000256" key="7">
    <source>
        <dbReference type="ARBA" id="ARBA00023136"/>
    </source>
</evidence>
<dbReference type="Proteomes" id="UP000309676">
    <property type="component" value="Unassembled WGS sequence"/>
</dbReference>
<evidence type="ECO:0000256" key="2">
    <source>
        <dbReference type="ARBA" id="ARBA00007783"/>
    </source>
</evidence>
<feature type="transmembrane region" description="Helical" evidence="8">
    <location>
        <begin position="21"/>
        <end position="40"/>
    </location>
</feature>
<feature type="domain" description="ABC transmembrane type-2" evidence="9">
    <location>
        <begin position="154"/>
        <end position="378"/>
    </location>
</feature>
<dbReference type="GO" id="GO:0140359">
    <property type="term" value="F:ABC-type transporter activity"/>
    <property type="evidence" value="ECO:0007669"/>
    <property type="project" value="InterPro"/>
</dbReference>
<dbReference type="Pfam" id="PF12698">
    <property type="entry name" value="ABC2_membrane_3"/>
    <property type="match status" value="1"/>
</dbReference>
<evidence type="ECO:0000256" key="6">
    <source>
        <dbReference type="ARBA" id="ARBA00022989"/>
    </source>
</evidence>
<dbReference type="PROSITE" id="PS51012">
    <property type="entry name" value="ABC_TM2"/>
    <property type="match status" value="1"/>
</dbReference>
<comment type="similarity">
    <text evidence="2">Belongs to the ABC-2 integral membrane protein family.</text>
</comment>
<comment type="subcellular location">
    <subcellularLocation>
        <location evidence="1">Cell membrane</location>
        <topology evidence="1">Multi-pass membrane protein</topology>
    </subcellularLocation>
</comment>
<dbReference type="PANTHER" id="PTHR30294:SF45">
    <property type="entry name" value="LINEARMYCIN RESISTANCE PERMEASE PROTEIN LNRN"/>
    <property type="match status" value="1"/>
</dbReference>
<evidence type="ECO:0000259" key="9">
    <source>
        <dbReference type="PROSITE" id="PS51012"/>
    </source>
</evidence>
<dbReference type="OrthoDB" id="266913at2"/>
<evidence type="ECO:0000256" key="1">
    <source>
        <dbReference type="ARBA" id="ARBA00004651"/>
    </source>
</evidence>
<dbReference type="AlphaFoldDB" id="A0A5R9G4H8"/>
<proteinExistence type="inferred from homology"/>
<evidence type="ECO:0000256" key="3">
    <source>
        <dbReference type="ARBA" id="ARBA00022448"/>
    </source>
</evidence>
<gene>
    <name evidence="10" type="ORF">FE782_27590</name>
</gene>
<dbReference type="EMBL" id="VCIW01000025">
    <property type="protein sequence ID" value="TLS49040.1"/>
    <property type="molecule type" value="Genomic_DNA"/>
</dbReference>
<feature type="transmembrane region" description="Helical" evidence="8">
    <location>
        <begin position="266"/>
        <end position="291"/>
    </location>
</feature>
<feature type="transmembrane region" description="Helical" evidence="8">
    <location>
        <begin position="231"/>
        <end position="254"/>
    </location>
</feature>
<dbReference type="InterPro" id="IPR047817">
    <property type="entry name" value="ABC2_TM_bact-type"/>
</dbReference>
<dbReference type="InterPro" id="IPR051449">
    <property type="entry name" value="ABC-2_transporter_component"/>
</dbReference>
<dbReference type="InterPro" id="IPR013525">
    <property type="entry name" value="ABC2_TM"/>
</dbReference>
<feature type="transmembrane region" description="Helical" evidence="8">
    <location>
        <begin position="303"/>
        <end position="321"/>
    </location>
</feature>